<name>A0A7U2F1P3_PHANO</name>
<keyword evidence="2" id="KW-1185">Reference proteome</keyword>
<dbReference type="AlphaFoldDB" id="A0A7U2F1P3"/>
<dbReference type="Proteomes" id="UP000663193">
    <property type="component" value="Chromosome 7"/>
</dbReference>
<reference evidence="2" key="1">
    <citation type="journal article" date="2021" name="BMC Genomics">
        <title>Chromosome-level genome assembly and manually-curated proteome of model necrotroph Parastagonospora nodorum Sn15 reveals a genome-wide trove of candidate effector homologs, and redundancy of virulence-related functions within an accessory chromosome.</title>
        <authorList>
            <person name="Bertazzoni S."/>
            <person name="Jones D.A.B."/>
            <person name="Phan H.T."/>
            <person name="Tan K.-C."/>
            <person name="Hane J.K."/>
        </authorList>
    </citation>
    <scope>NUCLEOTIDE SEQUENCE [LARGE SCALE GENOMIC DNA]</scope>
    <source>
        <strain evidence="2">SN15 / ATCC MYA-4574 / FGSC 10173)</strain>
    </source>
</reference>
<evidence type="ECO:0000313" key="2">
    <source>
        <dbReference type="Proteomes" id="UP000663193"/>
    </source>
</evidence>
<evidence type="ECO:0000313" key="1">
    <source>
        <dbReference type="EMBL" id="QRC97089.1"/>
    </source>
</evidence>
<gene>
    <name evidence="1" type="ORF">JI435_140230</name>
</gene>
<organism evidence="1 2">
    <name type="scientific">Phaeosphaeria nodorum (strain SN15 / ATCC MYA-4574 / FGSC 10173)</name>
    <name type="common">Glume blotch fungus</name>
    <name type="synonym">Parastagonospora nodorum</name>
    <dbReference type="NCBI Taxonomy" id="321614"/>
    <lineage>
        <taxon>Eukaryota</taxon>
        <taxon>Fungi</taxon>
        <taxon>Dikarya</taxon>
        <taxon>Ascomycota</taxon>
        <taxon>Pezizomycotina</taxon>
        <taxon>Dothideomycetes</taxon>
        <taxon>Pleosporomycetidae</taxon>
        <taxon>Pleosporales</taxon>
        <taxon>Pleosporineae</taxon>
        <taxon>Phaeosphaeriaceae</taxon>
        <taxon>Parastagonospora</taxon>
    </lineage>
</organism>
<dbReference type="VEuPathDB" id="FungiDB:JI435_140230"/>
<sequence>MQYLIDVPGFTHPYLTTLAFIAHDFRKRGHRVSEHAFDSRYIIEVRFQERKRKLATSRPSMTEMWAKQFMSQRAGYSAIPTVLSQEDTRLDRMSRMIEDFFRNIAAIGRSVPITKIRWWSPTYLRLARTPLPDDPGLNLVVLCIQLLHSVRYTQNALVLASRWTIVDSVILQFRHDQRMDTAHLKHALKQVGAVPGRLSGIWGRDETTGMEQVQMFVNVGDCVTVVGNEGESTGQLLPLYAPGEQPPVYEVYEGQN</sequence>
<dbReference type="EMBL" id="CP069029">
    <property type="protein sequence ID" value="QRC97089.1"/>
    <property type="molecule type" value="Genomic_DNA"/>
</dbReference>
<protein>
    <submittedName>
        <fullName evidence="1">Uncharacterized protein</fullName>
    </submittedName>
</protein>
<accession>A0A7U2F1P3</accession>
<dbReference type="OrthoDB" id="3774194at2759"/>
<proteinExistence type="predicted"/>